<dbReference type="NCBIfam" id="TIGR01200">
    <property type="entry name" value="GLPGLI"/>
    <property type="match status" value="1"/>
</dbReference>
<gene>
    <name evidence="1" type="ORF">SAMN05444338_1019</name>
</gene>
<reference evidence="2" key="1">
    <citation type="submission" date="2016-10" db="EMBL/GenBank/DDBJ databases">
        <authorList>
            <person name="Varghese N."/>
            <person name="Submissions S."/>
        </authorList>
    </citation>
    <scope>NUCLEOTIDE SEQUENCE [LARGE SCALE GENOMIC DNA]</scope>
    <source>
        <strain evidence="2">DSM 15718</strain>
    </source>
</reference>
<sequence length="261" mass="30547">MKSKFLVFTLLFNLFIYAQQKGIIYYGQINALDIGNAKGPDSNAYMVFNKEQSYYVTAKDSLEKVEKLNQESTFENEEGNTRSIHLGIKVSKQGDQVVYNIAKKTMWSNLLYRTQVYIKEVVPEMNWKIEKVTKKIGQFNCQKATTFFRGRNYTAWFCPEISVPFGPWKLHGLPGLILEAYDTNKFISWYFKSVEYPTKNLENVKYMSIPHGISIKNYNEFLNFQKEQQIKTIEKNRMAQKQFPNATFNDPIAANMFLEFQ</sequence>
<dbReference type="Proteomes" id="UP000198569">
    <property type="component" value="Unassembled WGS sequence"/>
</dbReference>
<evidence type="ECO:0000313" key="1">
    <source>
        <dbReference type="EMBL" id="SDV99736.1"/>
    </source>
</evidence>
<keyword evidence="2" id="KW-1185">Reference proteome</keyword>
<proteinExistence type="predicted"/>
<dbReference type="InterPro" id="IPR005901">
    <property type="entry name" value="GLPGLI"/>
</dbReference>
<dbReference type="STRING" id="229203.SAMN05444338_1019"/>
<name>A0A1H2PY06_9FLAO</name>
<organism evidence="1 2">
    <name type="scientific">Flavobacterium degerlachei</name>
    <dbReference type="NCBI Taxonomy" id="229203"/>
    <lineage>
        <taxon>Bacteria</taxon>
        <taxon>Pseudomonadati</taxon>
        <taxon>Bacteroidota</taxon>
        <taxon>Flavobacteriia</taxon>
        <taxon>Flavobacteriales</taxon>
        <taxon>Flavobacteriaceae</taxon>
        <taxon>Flavobacterium</taxon>
    </lineage>
</organism>
<protein>
    <submittedName>
        <fullName evidence="1">GLPGLI family protein</fullName>
    </submittedName>
</protein>
<dbReference type="RefSeq" id="WP_091429077.1">
    <property type="nucleotide sequence ID" value="NZ_FNMV01000001.1"/>
</dbReference>
<dbReference type="EMBL" id="FNMV01000001">
    <property type="protein sequence ID" value="SDV99736.1"/>
    <property type="molecule type" value="Genomic_DNA"/>
</dbReference>
<accession>A0A1H2PY06</accession>
<evidence type="ECO:0000313" key="2">
    <source>
        <dbReference type="Proteomes" id="UP000198569"/>
    </source>
</evidence>
<dbReference type="Pfam" id="PF09697">
    <property type="entry name" value="Porph_ging"/>
    <property type="match status" value="1"/>
</dbReference>
<dbReference type="AlphaFoldDB" id="A0A1H2PY06"/>